<evidence type="ECO:0000256" key="1">
    <source>
        <dbReference type="SAM" id="Phobius"/>
    </source>
</evidence>
<organism evidence="3 4">
    <name type="scientific">Hibiscus sabdariffa</name>
    <name type="common">roselle</name>
    <dbReference type="NCBI Taxonomy" id="183260"/>
    <lineage>
        <taxon>Eukaryota</taxon>
        <taxon>Viridiplantae</taxon>
        <taxon>Streptophyta</taxon>
        <taxon>Embryophyta</taxon>
        <taxon>Tracheophyta</taxon>
        <taxon>Spermatophyta</taxon>
        <taxon>Magnoliopsida</taxon>
        <taxon>eudicotyledons</taxon>
        <taxon>Gunneridae</taxon>
        <taxon>Pentapetalae</taxon>
        <taxon>rosids</taxon>
        <taxon>malvids</taxon>
        <taxon>Malvales</taxon>
        <taxon>Malvaceae</taxon>
        <taxon>Malvoideae</taxon>
        <taxon>Hibiscus</taxon>
    </lineage>
</organism>
<name>A0ABR2SH47_9ROSI</name>
<accession>A0ABR2SH47</accession>
<dbReference type="EMBL" id="JBBPBN010000015">
    <property type="protein sequence ID" value="KAK9024523.1"/>
    <property type="molecule type" value="Genomic_DNA"/>
</dbReference>
<protein>
    <recommendedName>
        <fullName evidence="2">Endonuclease/exonuclease/phosphatase domain-containing protein</fullName>
    </recommendedName>
</protein>
<keyword evidence="1" id="KW-0472">Membrane</keyword>
<dbReference type="Gene3D" id="3.60.10.10">
    <property type="entry name" value="Endonuclease/exonuclease/phosphatase"/>
    <property type="match status" value="1"/>
</dbReference>
<dbReference type="InterPro" id="IPR005135">
    <property type="entry name" value="Endo/exonuclease/phosphatase"/>
</dbReference>
<feature type="domain" description="Endonuclease/exonuclease/phosphatase" evidence="2">
    <location>
        <begin position="159"/>
        <end position="317"/>
    </location>
</feature>
<comment type="caution">
    <text evidence="3">The sequence shown here is derived from an EMBL/GenBank/DDBJ whole genome shotgun (WGS) entry which is preliminary data.</text>
</comment>
<evidence type="ECO:0000313" key="4">
    <source>
        <dbReference type="Proteomes" id="UP001396334"/>
    </source>
</evidence>
<feature type="transmembrane region" description="Helical" evidence="1">
    <location>
        <begin position="73"/>
        <end position="100"/>
    </location>
</feature>
<keyword evidence="4" id="KW-1185">Reference proteome</keyword>
<evidence type="ECO:0000259" key="2">
    <source>
        <dbReference type="Pfam" id="PF03372"/>
    </source>
</evidence>
<gene>
    <name evidence="3" type="ORF">V6N11_004682</name>
</gene>
<proteinExistence type="predicted"/>
<evidence type="ECO:0000313" key="3">
    <source>
        <dbReference type="EMBL" id="KAK9024523.1"/>
    </source>
</evidence>
<keyword evidence="1" id="KW-1133">Transmembrane helix</keyword>
<sequence length="676" mass="76840">MAKSLVGNSANRIVLLASPSVSCYEFYPRVVGVSTSGTKGWSGHFARWWRFEKVWAACDYTRSCQVENSRISLLFNCLLLGVWILALESQSVFVWVYCLLSFPDPDSGGLSLLVSNIPTLLVGFAYAYCFVVWFPGSLCLILEGPSGECPCFSSMVILAWNVRGLGNRETTRTLRNSIQKFQTDIVFLSETKQQRKYLEKTKVKMKLTHSYFVEPDGLAGGLSLWWTKETQITILRSGKHFIDAKISVNGEEEWFGSFIYGPPYREDKQEFWEMMTNLRNDSEECWLVIGDTNVVTSQEEKLGGAPFNPNDARVYYDFIDYMSLLELPISGGTFTWSNQRSDDEAILEKIGRAMCSLEWSARLPKVVGMLDVAIGSDHAPIIILPQGLKKKYKRDFKFESKWLLEEECTTTVRTSWETLSQPSPSHRFGSKLRKTKFSLIKWSKLKARINNQRKQELLEKIKLYQGKQLSKMELANSKGFPGFAKWWEKINSVPDFGSFEDGSSLIAFLLWAVWKSRNRLVFEGTLDTPLDVWKRAEGAFTKFMSAQPENRPSVSSPLSEQILWSPPPVGCFKKLVVINSSSIDDHMVHGGHDVFHTAVILDGLLPDFRPSDYGLFLYSYRSILILPSCRMQKLCVPILTKSEVHQGCSERDHAASPRRLCTCYSCRMPLLLKGSK</sequence>
<dbReference type="Proteomes" id="UP001396334">
    <property type="component" value="Unassembled WGS sequence"/>
</dbReference>
<dbReference type="InterPro" id="IPR036691">
    <property type="entry name" value="Endo/exonu/phosph_ase_sf"/>
</dbReference>
<dbReference type="SUPFAM" id="SSF56219">
    <property type="entry name" value="DNase I-like"/>
    <property type="match status" value="1"/>
</dbReference>
<dbReference type="PANTHER" id="PTHR35218:SF9">
    <property type="entry name" value="ENDONUCLEASE_EXONUCLEASE_PHOSPHATASE DOMAIN-CONTAINING PROTEIN"/>
    <property type="match status" value="1"/>
</dbReference>
<keyword evidence="1" id="KW-0812">Transmembrane</keyword>
<dbReference type="PANTHER" id="PTHR35218">
    <property type="entry name" value="RNASE H DOMAIN-CONTAINING PROTEIN"/>
    <property type="match status" value="1"/>
</dbReference>
<dbReference type="Pfam" id="PF03372">
    <property type="entry name" value="Exo_endo_phos"/>
    <property type="match status" value="1"/>
</dbReference>
<reference evidence="3 4" key="1">
    <citation type="journal article" date="2024" name="G3 (Bethesda)">
        <title>Genome assembly of Hibiscus sabdariffa L. provides insights into metabolisms of medicinal natural products.</title>
        <authorList>
            <person name="Kim T."/>
        </authorList>
    </citation>
    <scope>NUCLEOTIDE SEQUENCE [LARGE SCALE GENOMIC DNA]</scope>
    <source>
        <strain evidence="3">TK-2024</strain>
        <tissue evidence="3">Old leaves</tissue>
    </source>
</reference>
<feature type="transmembrane region" description="Helical" evidence="1">
    <location>
        <begin position="112"/>
        <end position="134"/>
    </location>
</feature>